<gene>
    <name evidence="2" type="ORF">B0H17DRAFT_1197747</name>
</gene>
<keyword evidence="1" id="KW-0812">Transmembrane</keyword>
<sequence length="431" mass="45760">MAAEAKVHPHLVTLVSTMVSTGLAACSSFLFSFGVRRSIALRLRRPMSLAKLFSAVSISARSLVLSRHKWQWTLMSISIVILIGIQTSGWFTLLTPVAIVIETLVRSSELDLASPRLRQMASSGALDTCIYTGSYLTLFDVGRTESGSARAKHHLVPENSLGFNYTSAYTIREPNYLLMIACGPVDNYTLIFESAGGYKKPATVCTFSPKITRVNVEYSNPELGSGIVSTTTLSDGVVRDPEGPGGLSAVSSLSNMLFLAQGILTNIMGEEILSLLAGVPEDTATLTLMAEYIRGVAECSASVLRTCLSVAVLDGLPDDITVPTTGIIFIHTVGWTRFAASSIWVFIPGTPVALATIVVVVVAVAQHAYDPPSDLFDPSNGMHLVAAAAAGGLHDAFDGTNGKDLESGERIHVVLGSIPGRGAALIRTDQM</sequence>
<feature type="transmembrane region" description="Helical" evidence="1">
    <location>
        <begin position="343"/>
        <end position="369"/>
    </location>
</feature>
<dbReference type="EMBL" id="JARKIE010000032">
    <property type="protein sequence ID" value="KAJ7697015.1"/>
    <property type="molecule type" value="Genomic_DNA"/>
</dbReference>
<keyword evidence="1" id="KW-1133">Transmembrane helix</keyword>
<dbReference type="Proteomes" id="UP001221757">
    <property type="component" value="Unassembled WGS sequence"/>
</dbReference>
<reference evidence="2" key="1">
    <citation type="submission" date="2023-03" db="EMBL/GenBank/DDBJ databases">
        <title>Massive genome expansion in bonnet fungi (Mycena s.s.) driven by repeated elements and novel gene families across ecological guilds.</title>
        <authorList>
            <consortium name="Lawrence Berkeley National Laboratory"/>
            <person name="Harder C.B."/>
            <person name="Miyauchi S."/>
            <person name="Viragh M."/>
            <person name="Kuo A."/>
            <person name="Thoen E."/>
            <person name="Andreopoulos B."/>
            <person name="Lu D."/>
            <person name="Skrede I."/>
            <person name="Drula E."/>
            <person name="Henrissat B."/>
            <person name="Morin E."/>
            <person name="Kohler A."/>
            <person name="Barry K."/>
            <person name="LaButti K."/>
            <person name="Morin E."/>
            <person name="Salamov A."/>
            <person name="Lipzen A."/>
            <person name="Mereny Z."/>
            <person name="Hegedus B."/>
            <person name="Baldrian P."/>
            <person name="Stursova M."/>
            <person name="Weitz H."/>
            <person name="Taylor A."/>
            <person name="Grigoriev I.V."/>
            <person name="Nagy L.G."/>
            <person name="Martin F."/>
            <person name="Kauserud H."/>
        </authorList>
    </citation>
    <scope>NUCLEOTIDE SEQUENCE</scope>
    <source>
        <strain evidence="2">CBHHK067</strain>
    </source>
</reference>
<comment type="caution">
    <text evidence="2">The sequence shown here is derived from an EMBL/GenBank/DDBJ whole genome shotgun (WGS) entry which is preliminary data.</text>
</comment>
<dbReference type="AlphaFoldDB" id="A0AAD7DSG1"/>
<evidence type="ECO:0000313" key="2">
    <source>
        <dbReference type="EMBL" id="KAJ7697015.1"/>
    </source>
</evidence>
<feature type="transmembrane region" description="Helical" evidence="1">
    <location>
        <begin position="77"/>
        <end position="101"/>
    </location>
</feature>
<proteinExistence type="predicted"/>
<feature type="transmembrane region" description="Helical" evidence="1">
    <location>
        <begin position="12"/>
        <end position="35"/>
    </location>
</feature>
<evidence type="ECO:0000256" key="1">
    <source>
        <dbReference type="SAM" id="Phobius"/>
    </source>
</evidence>
<accession>A0AAD7DSG1</accession>
<dbReference type="PROSITE" id="PS51257">
    <property type="entry name" value="PROKAR_LIPOPROTEIN"/>
    <property type="match status" value="1"/>
</dbReference>
<organism evidence="2 3">
    <name type="scientific">Mycena rosella</name>
    <name type="common">Pink bonnet</name>
    <name type="synonym">Agaricus rosellus</name>
    <dbReference type="NCBI Taxonomy" id="1033263"/>
    <lineage>
        <taxon>Eukaryota</taxon>
        <taxon>Fungi</taxon>
        <taxon>Dikarya</taxon>
        <taxon>Basidiomycota</taxon>
        <taxon>Agaricomycotina</taxon>
        <taxon>Agaricomycetes</taxon>
        <taxon>Agaricomycetidae</taxon>
        <taxon>Agaricales</taxon>
        <taxon>Marasmiineae</taxon>
        <taxon>Mycenaceae</taxon>
        <taxon>Mycena</taxon>
    </lineage>
</organism>
<name>A0AAD7DSG1_MYCRO</name>
<protein>
    <submittedName>
        <fullName evidence="2">Uncharacterized protein</fullName>
    </submittedName>
</protein>
<keyword evidence="1" id="KW-0472">Membrane</keyword>
<evidence type="ECO:0000313" key="3">
    <source>
        <dbReference type="Proteomes" id="UP001221757"/>
    </source>
</evidence>
<keyword evidence="3" id="KW-1185">Reference proteome</keyword>